<evidence type="ECO:0000313" key="1">
    <source>
        <dbReference type="EMBL" id="MBC2593278.1"/>
    </source>
</evidence>
<sequence>MTTSIKNLTPRQAWQALPPDEWGEDETRHLLRRAGFSSTTDEVERVRKQGLKATLDQWFGQFSPMPRPEDTRLYTEQNPAMSAMIRETKDEEEKRKLRREQRQQRTAAYQDFGMRWLQFAREPAHSVQEKYVLFLQDIFVVDRQSIQESDRLYNHQALLRSKGLGPYPDLAKAVSRSPAMIKYLNLDRSTKGAPNENFARELFELFTLGEGNYSEQDIKQAARAFTGYRIDKEGFKFVEKYHDNGEKTVFGQTGNFSGDEVIDLVYTQPAARTFVPREMVKFYLSEASLPEPFVNELGQSWAARKFDMSFLLKTFFASRIFYAPEYRMNLIKSPIQYYLGMYQDNGLDIPPLINRTLSPLRAMGQEFFNPPNVRGWVGGRHWINATTLEARRQLAQTIFWGINEDQLNADALADLNEFRAAGYKNFHLSGADMKYLYDKTPSYVANHLCQTYLPQMPSEKFRLYLEDHLAKNAGGKYKCVREVIQAILQSPQYQLC</sequence>
<dbReference type="EMBL" id="JACHVB010000013">
    <property type="protein sequence ID" value="MBC2593278.1"/>
    <property type="molecule type" value="Genomic_DNA"/>
</dbReference>
<dbReference type="AlphaFoldDB" id="A0A842HB29"/>
<keyword evidence="2" id="KW-1185">Reference proteome</keyword>
<evidence type="ECO:0000313" key="2">
    <source>
        <dbReference type="Proteomes" id="UP000546464"/>
    </source>
</evidence>
<accession>A0A842HB29</accession>
<comment type="caution">
    <text evidence="1">The sequence shown here is derived from an EMBL/GenBank/DDBJ whole genome shotgun (WGS) entry which is preliminary data.</text>
</comment>
<dbReference type="Pfam" id="PF08811">
    <property type="entry name" value="DUF1800"/>
    <property type="match status" value="1"/>
</dbReference>
<dbReference type="InterPro" id="IPR014917">
    <property type="entry name" value="DUF1800"/>
</dbReference>
<organism evidence="1 2">
    <name type="scientific">Ruficoccus amylovorans</name>
    <dbReference type="NCBI Taxonomy" id="1804625"/>
    <lineage>
        <taxon>Bacteria</taxon>
        <taxon>Pseudomonadati</taxon>
        <taxon>Verrucomicrobiota</taxon>
        <taxon>Opitutia</taxon>
        <taxon>Puniceicoccales</taxon>
        <taxon>Cerasicoccaceae</taxon>
        <taxon>Ruficoccus</taxon>
    </lineage>
</organism>
<reference evidence="1 2" key="1">
    <citation type="submission" date="2020-07" db="EMBL/GenBank/DDBJ databases">
        <authorList>
            <person name="Feng X."/>
        </authorList>
    </citation>
    <scope>NUCLEOTIDE SEQUENCE [LARGE SCALE GENOMIC DNA]</scope>
    <source>
        <strain evidence="1 2">JCM31066</strain>
    </source>
</reference>
<protein>
    <submittedName>
        <fullName evidence="1">DUF1800 domain-containing protein</fullName>
    </submittedName>
</protein>
<gene>
    <name evidence="1" type="ORF">H5P28_03290</name>
</gene>
<dbReference type="Proteomes" id="UP000546464">
    <property type="component" value="Unassembled WGS sequence"/>
</dbReference>
<proteinExistence type="predicted"/>
<dbReference type="RefSeq" id="WP_185674288.1">
    <property type="nucleotide sequence ID" value="NZ_JACHVB010000013.1"/>
</dbReference>
<name>A0A842HB29_9BACT</name>